<feature type="transmembrane region" description="Helical" evidence="6">
    <location>
        <begin position="106"/>
        <end position="127"/>
    </location>
</feature>
<feature type="transmembrane region" description="Helical" evidence="6">
    <location>
        <begin position="24"/>
        <end position="45"/>
    </location>
</feature>
<feature type="transmembrane region" description="Helical" evidence="6">
    <location>
        <begin position="409"/>
        <end position="427"/>
    </location>
</feature>
<dbReference type="PIRSF" id="PIRSF038958">
    <property type="entry name" value="PG_synth_SpoVB"/>
    <property type="match status" value="1"/>
</dbReference>
<feature type="transmembrane region" description="Helical" evidence="6">
    <location>
        <begin position="305"/>
        <end position="324"/>
    </location>
</feature>
<evidence type="ECO:0000256" key="5">
    <source>
        <dbReference type="ARBA" id="ARBA00023136"/>
    </source>
</evidence>
<evidence type="ECO:0000256" key="4">
    <source>
        <dbReference type="ARBA" id="ARBA00022989"/>
    </source>
</evidence>
<dbReference type="CDD" id="cd13124">
    <property type="entry name" value="MATE_SpoVB_like"/>
    <property type="match status" value="1"/>
</dbReference>
<dbReference type="EMBL" id="PXZH01000004">
    <property type="protein sequence ID" value="RST88998.1"/>
    <property type="molecule type" value="Genomic_DNA"/>
</dbReference>
<evidence type="ECO:0000256" key="1">
    <source>
        <dbReference type="ARBA" id="ARBA00004651"/>
    </source>
</evidence>
<keyword evidence="3 6" id="KW-0812">Transmembrane</keyword>
<name>A0A429Z5N6_9ENTE</name>
<feature type="transmembrane region" description="Helical" evidence="6">
    <location>
        <begin position="251"/>
        <end position="271"/>
    </location>
</feature>
<sequence>MEYPEFTEEHQQLDSKQKMVKGSIWMTVGSFVSRFMGAIYIIPWYMWMGENAKVANTLFNKGYNIYALFLMISTAGIPGAIAKQISHYNSLNEYKVSKKIFQKTMFVMVGLGVIFSSVMFFSAPILADGNRELIPVMRALSAAILVFPSMSVVRGFFQGYHDMMPSAISQMVEQFVRVLYMLIATYLIMKVGQGDYVSAVTHSTFAAFIGTLGAFATLFWFYQKYGERMAYLEENSRDEIQVSTFGMLKEIVVEAIPFIIIGSAITIVKIFDQYTFERTMSTFTNYSSRQLAELFSLFSANPDKLTMITISIATSISVTGLPLVTEAFTIQDHKGLSKLVGDNIQLFFFVMLPATFGMIIVAEPLNTLFYSYDSLGTALLVEACYTGIILGLYMLFASTLQGLYGNKEAIFYLVIGFAVKVLLQYPFIKHFEVFGPLLTTSIAFLVATLLTANKVHQITGFKINLIARRVLLMAIFTSIMCGIAVLVRKVSYLVLSPTSKGQSFLIVVLVGGIGAYVYTYLVLKVKLADQLLGSRVSKLRDKLHIRSI</sequence>
<feature type="transmembrane region" description="Helical" evidence="6">
    <location>
        <begin position="374"/>
        <end position="397"/>
    </location>
</feature>
<keyword evidence="2" id="KW-1003">Cell membrane</keyword>
<feature type="transmembrane region" description="Helical" evidence="6">
    <location>
        <begin position="470"/>
        <end position="491"/>
    </location>
</feature>
<dbReference type="OrthoDB" id="9775950at2"/>
<gene>
    <name evidence="7" type="ORF">C7P63_08125</name>
</gene>
<feature type="transmembrane region" description="Helical" evidence="6">
    <location>
        <begin position="503"/>
        <end position="523"/>
    </location>
</feature>
<protein>
    <submittedName>
        <fullName evidence="7">Polysaccharide biosynthesis protein</fullName>
    </submittedName>
</protein>
<feature type="transmembrane region" description="Helical" evidence="6">
    <location>
        <begin position="174"/>
        <end position="192"/>
    </location>
</feature>
<proteinExistence type="predicted"/>
<dbReference type="GO" id="GO:0005886">
    <property type="term" value="C:plasma membrane"/>
    <property type="evidence" value="ECO:0007669"/>
    <property type="project" value="UniProtKB-SubCell"/>
</dbReference>
<evidence type="ECO:0000256" key="6">
    <source>
        <dbReference type="SAM" id="Phobius"/>
    </source>
</evidence>
<dbReference type="PANTHER" id="PTHR30250:SF21">
    <property type="entry name" value="LIPID II FLIPPASE MURJ"/>
    <property type="match status" value="1"/>
</dbReference>
<dbReference type="InterPro" id="IPR002797">
    <property type="entry name" value="Polysacc_synth"/>
</dbReference>
<evidence type="ECO:0000256" key="2">
    <source>
        <dbReference type="ARBA" id="ARBA00022475"/>
    </source>
</evidence>
<dbReference type="Pfam" id="PF01943">
    <property type="entry name" value="Polysacc_synt"/>
    <property type="match status" value="1"/>
</dbReference>
<feature type="transmembrane region" description="Helical" evidence="6">
    <location>
        <begin position="65"/>
        <end position="85"/>
    </location>
</feature>
<comment type="caution">
    <text evidence="7">The sequence shown here is derived from an EMBL/GenBank/DDBJ whole genome shotgun (WGS) entry which is preliminary data.</text>
</comment>
<dbReference type="RefSeq" id="WP_125943654.1">
    <property type="nucleotide sequence ID" value="NZ_PXZH01000004.1"/>
</dbReference>
<keyword evidence="4 6" id="KW-1133">Transmembrane helix</keyword>
<feature type="transmembrane region" description="Helical" evidence="6">
    <location>
        <begin position="344"/>
        <end position="362"/>
    </location>
</feature>
<organism evidence="7 8">
    <name type="scientific">Vagococcus humatus</name>
    <dbReference type="NCBI Taxonomy" id="1889241"/>
    <lineage>
        <taxon>Bacteria</taxon>
        <taxon>Bacillati</taxon>
        <taxon>Bacillota</taxon>
        <taxon>Bacilli</taxon>
        <taxon>Lactobacillales</taxon>
        <taxon>Enterococcaceae</taxon>
        <taxon>Vagococcus</taxon>
    </lineage>
</organism>
<feature type="transmembrane region" description="Helical" evidence="6">
    <location>
        <begin position="204"/>
        <end position="222"/>
    </location>
</feature>
<keyword evidence="5 6" id="KW-0472">Membrane</keyword>
<keyword evidence="8" id="KW-1185">Reference proteome</keyword>
<feature type="transmembrane region" description="Helical" evidence="6">
    <location>
        <begin position="133"/>
        <end position="153"/>
    </location>
</feature>
<evidence type="ECO:0000313" key="7">
    <source>
        <dbReference type="EMBL" id="RST88998.1"/>
    </source>
</evidence>
<dbReference type="AlphaFoldDB" id="A0A429Z5N6"/>
<accession>A0A429Z5N6</accession>
<dbReference type="PANTHER" id="PTHR30250">
    <property type="entry name" value="PST FAMILY PREDICTED COLANIC ACID TRANSPORTER"/>
    <property type="match status" value="1"/>
</dbReference>
<dbReference type="InterPro" id="IPR024923">
    <property type="entry name" value="PG_synth_SpoVB"/>
</dbReference>
<reference evidence="7 8" key="1">
    <citation type="submission" date="2018-03" db="EMBL/GenBank/DDBJ databases">
        <authorList>
            <person name="Gulvik C.A."/>
        </authorList>
    </citation>
    <scope>NUCLEOTIDE SEQUENCE [LARGE SCALE GENOMIC DNA]</scope>
    <source>
        <strain evidence="7 8">JCM 31581</strain>
    </source>
</reference>
<comment type="subcellular location">
    <subcellularLocation>
        <location evidence="1">Cell membrane</location>
        <topology evidence="1">Multi-pass membrane protein</topology>
    </subcellularLocation>
</comment>
<evidence type="ECO:0000313" key="8">
    <source>
        <dbReference type="Proteomes" id="UP000277864"/>
    </source>
</evidence>
<dbReference type="Proteomes" id="UP000277864">
    <property type="component" value="Unassembled WGS sequence"/>
</dbReference>
<feature type="transmembrane region" description="Helical" evidence="6">
    <location>
        <begin position="433"/>
        <end position="450"/>
    </location>
</feature>
<dbReference type="InterPro" id="IPR050833">
    <property type="entry name" value="Poly_Biosynth_Transport"/>
</dbReference>
<evidence type="ECO:0000256" key="3">
    <source>
        <dbReference type="ARBA" id="ARBA00022692"/>
    </source>
</evidence>